<evidence type="ECO:0000313" key="2">
    <source>
        <dbReference type="Proteomes" id="UP001497535"/>
    </source>
</evidence>
<keyword evidence="2" id="KW-1185">Reference proteome</keyword>
<evidence type="ECO:0000313" key="1">
    <source>
        <dbReference type="EMBL" id="CAK5015909.1"/>
    </source>
</evidence>
<organism evidence="1 2">
    <name type="scientific">Meloidogyne enterolobii</name>
    <name type="common">Root-knot nematode worm</name>
    <name type="synonym">Meloidogyne mayaguensis</name>
    <dbReference type="NCBI Taxonomy" id="390850"/>
    <lineage>
        <taxon>Eukaryota</taxon>
        <taxon>Metazoa</taxon>
        <taxon>Ecdysozoa</taxon>
        <taxon>Nematoda</taxon>
        <taxon>Chromadorea</taxon>
        <taxon>Rhabditida</taxon>
        <taxon>Tylenchina</taxon>
        <taxon>Tylenchomorpha</taxon>
        <taxon>Tylenchoidea</taxon>
        <taxon>Meloidogynidae</taxon>
        <taxon>Meloidogyninae</taxon>
        <taxon>Meloidogyne</taxon>
    </lineage>
</organism>
<sequence length="69" mass="7690">MPGIYLFSSAFSLLRASGPRRSLFCLPGWVEARAFGPRLVFPRWDSSFHLESLRAFGPRLPPVGTLPSI</sequence>
<dbReference type="Proteomes" id="UP001497535">
    <property type="component" value="Unassembled WGS sequence"/>
</dbReference>
<name>A0ACB0XSZ8_MELEN</name>
<accession>A0ACB0XSZ8</accession>
<gene>
    <name evidence="1" type="ORF">MENTE1834_LOCUS3145</name>
</gene>
<reference evidence="1" key="1">
    <citation type="submission" date="2023-11" db="EMBL/GenBank/DDBJ databases">
        <authorList>
            <person name="Poullet M."/>
        </authorList>
    </citation>
    <scope>NUCLEOTIDE SEQUENCE</scope>
    <source>
        <strain evidence="1">E1834</strain>
    </source>
</reference>
<proteinExistence type="predicted"/>
<comment type="caution">
    <text evidence="1">The sequence shown here is derived from an EMBL/GenBank/DDBJ whole genome shotgun (WGS) entry which is preliminary data.</text>
</comment>
<protein>
    <submittedName>
        <fullName evidence="1">Uncharacterized protein</fullName>
    </submittedName>
</protein>
<dbReference type="EMBL" id="CAVMJV010000002">
    <property type="protein sequence ID" value="CAK5015909.1"/>
    <property type="molecule type" value="Genomic_DNA"/>
</dbReference>